<dbReference type="Gene3D" id="3.40.50.2000">
    <property type="entry name" value="Glycogen Phosphorylase B"/>
    <property type="match status" value="2"/>
</dbReference>
<evidence type="ECO:0000313" key="4">
    <source>
        <dbReference type="Proteomes" id="UP001302486"/>
    </source>
</evidence>
<dbReference type="AlphaFoldDB" id="A0AA97EM61"/>
<keyword evidence="3" id="KW-0328">Glycosyltransferase</keyword>
<sequence length="356" mass="39969">MRILQLIDSLQTGGAERTSVNYANLLVGLVDESYLCATRMEGALKNTLHKNVGYLFLNKKSSMDFNAIKTLNVFVKTHNINLVHAHSTSYVQVAILKLFNRNIKVIWHDHNGNRGSNGLFENIVLKACSLFFNAVIVVNTSLKLWAEKNLFVKKIYYLSNFSVLKGENQHTTLKGKQGKRIVCVANLKHPKNHILLLEAFENILKKTTDWSLHLIGEDFKDAYSNQIKVFIDENGLNQNVFVYGLKEDISYILSQCEIGVLSSSSEGLPLSLVEYGLAKLAVVATNVGDCNKVISKKTEGILVNPDDVDAFSKGLLKYINNKDKRKQAGEMLYKHVANNFSAKKNVEQLISIYNKV</sequence>
<feature type="domain" description="Glycosyl transferase family 1" evidence="1">
    <location>
        <begin position="172"/>
        <end position="331"/>
    </location>
</feature>
<dbReference type="KEGG" id="hws:RNZ46_01570"/>
<keyword evidence="3" id="KW-0808">Transferase</keyword>
<evidence type="ECO:0000259" key="1">
    <source>
        <dbReference type="Pfam" id="PF00534"/>
    </source>
</evidence>
<protein>
    <submittedName>
        <fullName evidence="3">Glycosyltransferase family 4 protein</fullName>
        <ecNumber evidence="3">2.4.-.-</ecNumber>
    </submittedName>
</protein>
<feature type="domain" description="Glycosyltransferase subfamily 4-like N-terminal" evidence="2">
    <location>
        <begin position="13"/>
        <end position="153"/>
    </location>
</feature>
<dbReference type="PANTHER" id="PTHR12526">
    <property type="entry name" value="GLYCOSYLTRANSFERASE"/>
    <property type="match status" value="1"/>
</dbReference>
<dbReference type="Pfam" id="PF13439">
    <property type="entry name" value="Glyco_transf_4"/>
    <property type="match status" value="1"/>
</dbReference>
<organism evidence="3 4">
    <name type="scientific">Hwangdonia lutea</name>
    <dbReference type="NCBI Taxonomy" id="3075823"/>
    <lineage>
        <taxon>Bacteria</taxon>
        <taxon>Pseudomonadati</taxon>
        <taxon>Bacteroidota</taxon>
        <taxon>Flavobacteriia</taxon>
        <taxon>Flavobacteriales</taxon>
        <taxon>Flavobacteriaceae</taxon>
        <taxon>Hwangdonia</taxon>
    </lineage>
</organism>
<dbReference type="GO" id="GO:0016757">
    <property type="term" value="F:glycosyltransferase activity"/>
    <property type="evidence" value="ECO:0007669"/>
    <property type="project" value="UniProtKB-KW"/>
</dbReference>
<dbReference type="InterPro" id="IPR001296">
    <property type="entry name" value="Glyco_trans_1"/>
</dbReference>
<dbReference type="SUPFAM" id="SSF53756">
    <property type="entry name" value="UDP-Glycosyltransferase/glycogen phosphorylase"/>
    <property type="match status" value="1"/>
</dbReference>
<dbReference type="EMBL" id="CP136521">
    <property type="protein sequence ID" value="WOD43961.1"/>
    <property type="molecule type" value="Genomic_DNA"/>
</dbReference>
<gene>
    <name evidence="3" type="ORF">RNZ46_01570</name>
</gene>
<evidence type="ECO:0000259" key="2">
    <source>
        <dbReference type="Pfam" id="PF13439"/>
    </source>
</evidence>
<dbReference type="Pfam" id="PF00534">
    <property type="entry name" value="Glycos_transf_1"/>
    <property type="match status" value="1"/>
</dbReference>
<keyword evidence="4" id="KW-1185">Reference proteome</keyword>
<dbReference type="RefSeq" id="WP_316983638.1">
    <property type="nucleotide sequence ID" value="NZ_CP136521.1"/>
</dbReference>
<proteinExistence type="predicted"/>
<reference evidence="4" key="1">
    <citation type="submission" date="2024-06" db="EMBL/GenBank/DDBJ databases">
        <title>Hwangdonia haimaensis gen. nov., sp. nov., a member of the family Flavobacteriaceae isolated from the haima cold seep.</title>
        <authorList>
            <person name="Li J."/>
        </authorList>
    </citation>
    <scope>NUCLEOTIDE SEQUENCE [LARGE SCALE GENOMIC DNA]</scope>
    <source>
        <strain evidence="4">SCSIO 19198</strain>
    </source>
</reference>
<dbReference type="InterPro" id="IPR028098">
    <property type="entry name" value="Glyco_trans_4-like_N"/>
</dbReference>
<evidence type="ECO:0000313" key="3">
    <source>
        <dbReference type="EMBL" id="WOD43961.1"/>
    </source>
</evidence>
<dbReference type="EC" id="2.4.-.-" evidence="3"/>
<accession>A0AA97EM61</accession>
<dbReference type="CDD" id="cd03801">
    <property type="entry name" value="GT4_PimA-like"/>
    <property type="match status" value="1"/>
</dbReference>
<name>A0AA97EM61_9FLAO</name>
<dbReference type="PANTHER" id="PTHR12526:SF627">
    <property type="entry name" value="D-RHAMNOSYLTRANSFERASE WBPZ"/>
    <property type="match status" value="1"/>
</dbReference>
<dbReference type="Proteomes" id="UP001302486">
    <property type="component" value="Chromosome"/>
</dbReference>